<feature type="transmembrane region" description="Helical" evidence="1">
    <location>
        <begin position="43"/>
        <end position="63"/>
    </location>
</feature>
<evidence type="ECO:0000313" key="3">
    <source>
        <dbReference type="Proteomes" id="UP000664859"/>
    </source>
</evidence>
<feature type="transmembrane region" description="Helical" evidence="1">
    <location>
        <begin position="218"/>
        <end position="240"/>
    </location>
</feature>
<feature type="transmembrane region" description="Helical" evidence="1">
    <location>
        <begin position="146"/>
        <end position="169"/>
    </location>
</feature>
<accession>A0A835YKV4</accession>
<feature type="transmembrane region" description="Helical" evidence="1">
    <location>
        <begin position="189"/>
        <end position="206"/>
    </location>
</feature>
<dbReference type="Proteomes" id="UP000664859">
    <property type="component" value="Unassembled WGS sequence"/>
</dbReference>
<feature type="transmembrane region" description="Helical" evidence="1">
    <location>
        <begin position="119"/>
        <end position="139"/>
    </location>
</feature>
<feature type="transmembrane region" description="Helical" evidence="1">
    <location>
        <begin position="13"/>
        <end position="31"/>
    </location>
</feature>
<keyword evidence="3" id="KW-1185">Reference proteome</keyword>
<gene>
    <name evidence="2" type="ORF">JKP88DRAFT_261560</name>
</gene>
<keyword evidence="1" id="KW-0472">Membrane</keyword>
<keyword evidence="1" id="KW-0812">Transmembrane</keyword>
<name>A0A835YKV4_9STRA</name>
<protein>
    <submittedName>
        <fullName evidence="2">Uncharacterized protein</fullName>
    </submittedName>
</protein>
<proteinExistence type="predicted"/>
<evidence type="ECO:0000313" key="2">
    <source>
        <dbReference type="EMBL" id="KAG5176526.1"/>
    </source>
</evidence>
<reference evidence="2" key="1">
    <citation type="submission" date="2021-02" db="EMBL/GenBank/DDBJ databases">
        <title>First Annotated Genome of the Yellow-green Alga Tribonema minus.</title>
        <authorList>
            <person name="Mahan K.M."/>
        </authorList>
    </citation>
    <scope>NUCLEOTIDE SEQUENCE</scope>
    <source>
        <strain evidence="2">UTEX B ZZ1240</strain>
    </source>
</reference>
<dbReference type="AlphaFoldDB" id="A0A835YKV4"/>
<evidence type="ECO:0000256" key="1">
    <source>
        <dbReference type="SAM" id="Phobius"/>
    </source>
</evidence>
<comment type="caution">
    <text evidence="2">The sequence shown here is derived from an EMBL/GenBank/DDBJ whole genome shotgun (WGS) entry which is preliminary data.</text>
</comment>
<sequence>MLECQEPGGFVRYVGYFGAVFASLAAVARIVRQHVQQQRKIASAANMYIAIALVAFCATWYHLGAFLLSDLTAARAQDPGLTALQYLCSPARPGQPDLFSEAYRQVSLSAAGWWWSARLLRGAFVSALLIQTLAATIGLTPAQNVAVLLLDFGVANSVALCLVLAMAAAAKTPAQRHSAAVDLGYWHKTAAVAACYLLASAAATSLRRQAHSDSAQSFALALGAMHAALLLPAALLPARAVTAAPPRQQAQARLRMVVLWAVVAVPGVVELVRESAALPCGAGKPAGMGVAQCLQGHVAAAWASHCQASISWDYIFTLAAAALYVTAEQLSARRPLRAAAAVAALLSLDVAAALPAYMALRELAACSDAGRRMMALVRRGSAQQQCSAAAMIIQLRNRESARLNLSHRDAGYLHKVSVALNSPGLESAPPTPTLSDTDALLSHKRPASPREIQWDEEAMIRLARSDERHSVHHMYREHRPIRKQPRRSRKVKFSACAPFLCSL</sequence>
<keyword evidence="1" id="KW-1133">Transmembrane helix</keyword>
<organism evidence="2 3">
    <name type="scientific">Tribonema minus</name>
    <dbReference type="NCBI Taxonomy" id="303371"/>
    <lineage>
        <taxon>Eukaryota</taxon>
        <taxon>Sar</taxon>
        <taxon>Stramenopiles</taxon>
        <taxon>Ochrophyta</taxon>
        <taxon>PX clade</taxon>
        <taxon>Xanthophyceae</taxon>
        <taxon>Tribonematales</taxon>
        <taxon>Tribonemataceae</taxon>
        <taxon>Tribonema</taxon>
    </lineage>
</organism>
<dbReference type="EMBL" id="JAFCMP010000536">
    <property type="protein sequence ID" value="KAG5176526.1"/>
    <property type="molecule type" value="Genomic_DNA"/>
</dbReference>